<accession>A0A1G5ZV50</accession>
<dbReference type="OrthoDB" id="9815654at2"/>
<dbReference type="RefSeq" id="WP_143019564.1">
    <property type="nucleotide sequence ID" value="NZ_FMXM01000032.1"/>
</dbReference>
<gene>
    <name evidence="1" type="ORF">SAMN02927914_06244</name>
</gene>
<evidence type="ECO:0000313" key="1">
    <source>
        <dbReference type="EMBL" id="SDA98542.1"/>
    </source>
</evidence>
<evidence type="ECO:0000313" key="2">
    <source>
        <dbReference type="Proteomes" id="UP000198588"/>
    </source>
</evidence>
<dbReference type="EMBL" id="FMXM01000032">
    <property type="protein sequence ID" value="SDA98542.1"/>
    <property type="molecule type" value="Genomic_DNA"/>
</dbReference>
<dbReference type="Proteomes" id="UP000198588">
    <property type="component" value="Unassembled WGS sequence"/>
</dbReference>
<sequence length="125" mass="14362">MALHEADKARMHGLFDHFLMPKSCSKRRLMPAELIFLNRRRCINRIQRGLRTRTGPQRADLGGRKGDVDDYLIFLIETVWMQVGLFLRNLTTEFENNLACILDLDYHEEAATAIECAYALSSCAT</sequence>
<protein>
    <submittedName>
        <fullName evidence="1">Uncharacterized protein</fullName>
    </submittedName>
</protein>
<reference evidence="1 2" key="1">
    <citation type="submission" date="2016-10" db="EMBL/GenBank/DDBJ databases">
        <authorList>
            <person name="de Groot N.N."/>
        </authorList>
    </citation>
    <scope>NUCLEOTIDE SEQUENCE [LARGE SCALE GENOMIC DNA]</scope>
    <source>
        <strain evidence="1 2">CGMCC 1.12097</strain>
    </source>
</reference>
<organism evidence="1 2">
    <name type="scientific">Mesorhizobium qingshengii</name>
    <dbReference type="NCBI Taxonomy" id="1165689"/>
    <lineage>
        <taxon>Bacteria</taxon>
        <taxon>Pseudomonadati</taxon>
        <taxon>Pseudomonadota</taxon>
        <taxon>Alphaproteobacteria</taxon>
        <taxon>Hyphomicrobiales</taxon>
        <taxon>Phyllobacteriaceae</taxon>
        <taxon>Mesorhizobium</taxon>
    </lineage>
</organism>
<proteinExistence type="predicted"/>
<dbReference type="STRING" id="1165689.SAMN02927914_06244"/>
<name>A0A1G5ZV50_9HYPH</name>
<dbReference type="AlphaFoldDB" id="A0A1G5ZV50"/>